<keyword evidence="2" id="KW-1185">Reference proteome</keyword>
<evidence type="ECO:0000313" key="2">
    <source>
        <dbReference type="Proteomes" id="UP000198855"/>
    </source>
</evidence>
<dbReference type="SUPFAM" id="SSF53474">
    <property type="entry name" value="alpha/beta-Hydrolases"/>
    <property type="match status" value="1"/>
</dbReference>
<dbReference type="Proteomes" id="UP000198855">
    <property type="component" value="Unassembled WGS sequence"/>
</dbReference>
<dbReference type="RefSeq" id="WP_139230824.1">
    <property type="nucleotide sequence ID" value="NZ_FOMT01000005.1"/>
</dbReference>
<accession>A0A1I2F1W2</accession>
<proteinExistence type="predicted"/>
<protein>
    <recommendedName>
        <fullName evidence="3">Alpha/beta hydrolase family protein</fullName>
    </recommendedName>
</protein>
<evidence type="ECO:0008006" key="3">
    <source>
        <dbReference type="Google" id="ProtNLM"/>
    </source>
</evidence>
<dbReference type="Gene3D" id="3.40.50.1820">
    <property type="entry name" value="alpha/beta hydrolase"/>
    <property type="match status" value="1"/>
</dbReference>
<dbReference type="InterPro" id="IPR029058">
    <property type="entry name" value="AB_hydrolase_fold"/>
</dbReference>
<name>A0A1I2F1W2_9BACL</name>
<reference evidence="2" key="1">
    <citation type="submission" date="2016-10" db="EMBL/GenBank/DDBJ databases">
        <authorList>
            <person name="Varghese N."/>
            <person name="Submissions S."/>
        </authorList>
    </citation>
    <scope>NUCLEOTIDE SEQUENCE [LARGE SCALE GENOMIC DNA]</scope>
    <source>
        <strain evidence="2">CGMCC 1.10784</strain>
    </source>
</reference>
<dbReference type="AlphaFoldDB" id="A0A1I2F1W2"/>
<dbReference type="EMBL" id="FOMT01000005">
    <property type="protein sequence ID" value="SFE99394.1"/>
    <property type="molecule type" value="Genomic_DNA"/>
</dbReference>
<organism evidence="1 2">
    <name type="scientific">Paenibacillus catalpae</name>
    <dbReference type="NCBI Taxonomy" id="1045775"/>
    <lineage>
        <taxon>Bacteria</taxon>
        <taxon>Bacillati</taxon>
        <taxon>Bacillota</taxon>
        <taxon>Bacilli</taxon>
        <taxon>Bacillales</taxon>
        <taxon>Paenibacillaceae</taxon>
        <taxon>Paenibacillus</taxon>
    </lineage>
</organism>
<sequence>MLIRQKAISSNKVDILWCILLSFRGRGKSDTPKAGYDLEDHISDLEAVVQHAEVKAFHLFAYSRGVSYALGYAQQSIGAVRSIMVGDYPAEHRTMPEGWADDYIHNYLIPYDRSVNIRTAAVRGIQRESTQIPLDRPLELPILVARGLLEGSLISDTDLARYKQMSPSVIVKEYPRSGHALKGEDKARFFRDLIQFADEQDDL</sequence>
<evidence type="ECO:0000313" key="1">
    <source>
        <dbReference type="EMBL" id="SFE99394.1"/>
    </source>
</evidence>
<dbReference type="STRING" id="1045775.SAMN05216378_4650"/>
<dbReference type="OrthoDB" id="2645723at2"/>
<gene>
    <name evidence="1" type="ORF">SAMN05216378_4650</name>
</gene>